<dbReference type="PANTHER" id="PTHR21310:SF15">
    <property type="entry name" value="AMINOGLYCOSIDE PHOSPHOTRANSFERASE DOMAIN-CONTAINING PROTEIN"/>
    <property type="match status" value="1"/>
</dbReference>
<dbReference type="RefSeq" id="XP_031871286.1">
    <property type="nucleotide sequence ID" value="XM_032011593.1"/>
</dbReference>
<dbReference type="EMBL" id="NPIC01000002">
    <property type="protein sequence ID" value="RDL38630.1"/>
    <property type="molecule type" value="Genomic_DNA"/>
</dbReference>
<evidence type="ECO:0000313" key="2">
    <source>
        <dbReference type="EMBL" id="RDL38630.1"/>
    </source>
</evidence>
<keyword evidence="3" id="KW-1185">Reference proteome</keyword>
<dbReference type="OrthoDB" id="2906425at2759"/>
<dbReference type="InterPro" id="IPR002575">
    <property type="entry name" value="Aminoglycoside_PTrfase"/>
</dbReference>
<dbReference type="SUPFAM" id="SSF56112">
    <property type="entry name" value="Protein kinase-like (PK-like)"/>
    <property type="match status" value="1"/>
</dbReference>
<comment type="caution">
    <text evidence="2">The sequence shown here is derived from an EMBL/GenBank/DDBJ whole genome shotgun (WGS) entry which is preliminary data.</text>
</comment>
<dbReference type="InterPro" id="IPR011009">
    <property type="entry name" value="Kinase-like_dom_sf"/>
</dbReference>
<dbReference type="Proteomes" id="UP000254866">
    <property type="component" value="Unassembled WGS sequence"/>
</dbReference>
<proteinExistence type="predicted"/>
<feature type="domain" description="Aminoglycoside phosphotransferase" evidence="1">
    <location>
        <begin position="468"/>
        <end position="545"/>
    </location>
</feature>
<dbReference type="Gene3D" id="3.90.1200.10">
    <property type="match status" value="1"/>
</dbReference>
<dbReference type="STRING" id="2656787.A0A370TSW2"/>
<gene>
    <name evidence="2" type="ORF">BP5553_02970</name>
</gene>
<accession>A0A370TSW2</accession>
<dbReference type="GeneID" id="43595819"/>
<dbReference type="InterPro" id="IPR051678">
    <property type="entry name" value="AGP_Transferase"/>
</dbReference>
<dbReference type="AlphaFoldDB" id="A0A370TSW2"/>
<name>A0A370TSW2_9HELO</name>
<protein>
    <recommendedName>
        <fullName evidence="1">Aminoglycoside phosphotransferase domain-containing protein</fullName>
    </recommendedName>
</protein>
<dbReference type="PANTHER" id="PTHR21310">
    <property type="entry name" value="AMINOGLYCOSIDE PHOSPHOTRANSFERASE-RELATED-RELATED"/>
    <property type="match status" value="1"/>
</dbReference>
<reference evidence="2 3" key="1">
    <citation type="journal article" date="2018" name="IMA Fungus">
        <title>IMA Genome-F 9: Draft genome sequence of Annulohypoxylon stygium, Aspergillus mulundensis, Berkeleyomyces basicola (syn. Thielaviopsis basicola), Ceratocystis smalleyi, two Cercospora beticola strains, Coleophoma cylindrospora, Fusarium fracticaudum, Phialophora cf. hyalina, and Morchella septimelata.</title>
        <authorList>
            <person name="Wingfield B.D."/>
            <person name="Bills G.F."/>
            <person name="Dong Y."/>
            <person name="Huang W."/>
            <person name="Nel W.J."/>
            <person name="Swalarsk-Parry B.S."/>
            <person name="Vaghefi N."/>
            <person name="Wilken P.M."/>
            <person name="An Z."/>
            <person name="de Beer Z.W."/>
            <person name="De Vos L."/>
            <person name="Chen L."/>
            <person name="Duong T.A."/>
            <person name="Gao Y."/>
            <person name="Hammerbacher A."/>
            <person name="Kikkert J.R."/>
            <person name="Li Y."/>
            <person name="Li H."/>
            <person name="Li K."/>
            <person name="Li Q."/>
            <person name="Liu X."/>
            <person name="Ma X."/>
            <person name="Naidoo K."/>
            <person name="Pethybridge S.J."/>
            <person name="Sun J."/>
            <person name="Steenkamp E.T."/>
            <person name="van der Nest M.A."/>
            <person name="van Wyk S."/>
            <person name="Wingfield M.J."/>
            <person name="Xiong C."/>
            <person name="Yue Q."/>
            <person name="Zhang X."/>
        </authorList>
    </citation>
    <scope>NUCLEOTIDE SEQUENCE [LARGE SCALE GENOMIC DNA]</scope>
    <source>
        <strain evidence="2 3">BP 5553</strain>
    </source>
</reference>
<evidence type="ECO:0000313" key="3">
    <source>
        <dbReference type="Proteomes" id="UP000254866"/>
    </source>
</evidence>
<organism evidence="2 3">
    <name type="scientific">Venustampulla echinocandica</name>
    <dbReference type="NCBI Taxonomy" id="2656787"/>
    <lineage>
        <taxon>Eukaryota</taxon>
        <taxon>Fungi</taxon>
        <taxon>Dikarya</taxon>
        <taxon>Ascomycota</taxon>
        <taxon>Pezizomycotina</taxon>
        <taxon>Leotiomycetes</taxon>
        <taxon>Helotiales</taxon>
        <taxon>Pleuroascaceae</taxon>
        <taxon>Venustampulla</taxon>
    </lineage>
</organism>
<evidence type="ECO:0000259" key="1">
    <source>
        <dbReference type="Pfam" id="PF01636"/>
    </source>
</evidence>
<dbReference type="Pfam" id="PF01636">
    <property type="entry name" value="APH"/>
    <property type="match status" value="1"/>
</dbReference>
<sequence length="561" mass="63718">MAEPLRFPRPPNNSSLRGTEWQLPRAYSVSTGWITGNGPRTSVWVLLKSPENGDRYRALFGSPSPPVTVVEMMERAAGAYFYTHWHKCEALRHLSNPTMTTNMARGEREKTAENMQLAREELDQNTLGLPEGMLVEERKTLEWVEEEFRDEQERERTLFRDSSGIGAAPYRRHRASRWTANLVRRTTVLSRQSALPVSRRDEGVCCLTGRSRLWWDVLGWSQTIVTPIISDGIDDLFGSAECPSNFEVCLKYFTMSKYGAAAFREGRIQLEPDWNIEQRPNDDLKSTCRYSLWAIIPVLRPLPITSQGCSLRSGSVMEMMTTDPKSAPLPSAFLLGTHHRFCNALKLLEIDHYSSRVLLEHSLGRLGYGVTSHAKVAFGCTVSSFGYDSSAWTAAYARALHDVLSRERTALAKDLRTCIQQLRKIPNTNKSAICDSNGGPMFEYRLSGRLGGPFHSEAEFNDFVITQDRLRDQCHERHHRICFTHADLNPNNILIEAGRLSGIVDFGCAVYHSEYWEYTKAMFSTPGLDASFPEMFKAIFGDTHRDELNAEQKLWRVRSTL</sequence>